<evidence type="ECO:0000259" key="1">
    <source>
        <dbReference type="Pfam" id="PF01571"/>
    </source>
</evidence>
<feature type="non-terminal residue" evidence="2">
    <location>
        <position position="64"/>
    </location>
</feature>
<feature type="domain" description="GCVT N-terminal" evidence="1">
    <location>
        <begin position="7"/>
        <end position="63"/>
    </location>
</feature>
<accession>A0A5D0M9C4</accession>
<evidence type="ECO:0000313" key="3">
    <source>
        <dbReference type="Proteomes" id="UP000324143"/>
    </source>
</evidence>
<sequence>MKKTAVNDIHKELNAKMVEFAGWEMPIQYEEGVIKEHLAVREKVGIFDVSHMGEFEIKGKDALK</sequence>
<dbReference type="PANTHER" id="PTHR43757">
    <property type="entry name" value="AMINOMETHYLTRANSFERASE"/>
    <property type="match status" value="1"/>
</dbReference>
<dbReference type="PANTHER" id="PTHR43757:SF2">
    <property type="entry name" value="AMINOMETHYLTRANSFERASE, MITOCHONDRIAL"/>
    <property type="match status" value="1"/>
</dbReference>
<protein>
    <submittedName>
        <fullName evidence="2">Glycine cleavage system aminomethyltransferase GcvT</fullName>
    </submittedName>
</protein>
<gene>
    <name evidence="2" type="ORF">FXF47_09950</name>
</gene>
<dbReference type="Gene3D" id="3.30.70.1400">
    <property type="entry name" value="Aminomethyltransferase beta-barrel domains"/>
    <property type="match status" value="1"/>
</dbReference>
<dbReference type="InterPro" id="IPR006222">
    <property type="entry name" value="GCVT_N"/>
</dbReference>
<comment type="caution">
    <text evidence="2">The sequence shown here is derived from an EMBL/GenBank/DDBJ whole genome shotgun (WGS) entry which is preliminary data.</text>
</comment>
<dbReference type="GO" id="GO:0008168">
    <property type="term" value="F:methyltransferase activity"/>
    <property type="evidence" value="ECO:0007669"/>
    <property type="project" value="UniProtKB-KW"/>
</dbReference>
<keyword evidence="3" id="KW-1185">Reference proteome</keyword>
<dbReference type="SUPFAM" id="SSF103025">
    <property type="entry name" value="Folate-binding domain"/>
    <property type="match status" value="1"/>
</dbReference>
<dbReference type="EMBL" id="VSIX01000151">
    <property type="protein sequence ID" value="TYB30297.1"/>
    <property type="molecule type" value="Genomic_DNA"/>
</dbReference>
<dbReference type="Pfam" id="PF01571">
    <property type="entry name" value="GCV_T"/>
    <property type="match status" value="1"/>
</dbReference>
<dbReference type="InterPro" id="IPR028896">
    <property type="entry name" value="GcvT/YgfZ/DmdA"/>
</dbReference>
<dbReference type="AlphaFoldDB" id="A0A5D0M9C4"/>
<organism evidence="2 3">
    <name type="scientific">Candidatus Mcinerneyibacterium aminivorans</name>
    <dbReference type="NCBI Taxonomy" id="2703815"/>
    <lineage>
        <taxon>Bacteria</taxon>
        <taxon>Candidatus Macinerneyibacteriota</taxon>
        <taxon>Candidatus Mcinerneyibacteria</taxon>
        <taxon>Candidatus Mcinerneyibacteriales</taxon>
        <taxon>Candidatus Mcinerneyibacteriaceae</taxon>
        <taxon>Candidatus Mcinerneyibacterium</taxon>
    </lineage>
</organism>
<dbReference type="InterPro" id="IPR027266">
    <property type="entry name" value="TrmE/GcvT-like"/>
</dbReference>
<dbReference type="Gene3D" id="3.30.1360.120">
    <property type="entry name" value="Probable tRNA modification gtpase trme, domain 1"/>
    <property type="match status" value="1"/>
</dbReference>
<dbReference type="GO" id="GO:0032259">
    <property type="term" value="P:methylation"/>
    <property type="evidence" value="ECO:0007669"/>
    <property type="project" value="UniProtKB-KW"/>
</dbReference>
<dbReference type="Proteomes" id="UP000324143">
    <property type="component" value="Unassembled WGS sequence"/>
</dbReference>
<proteinExistence type="predicted"/>
<reference evidence="2" key="1">
    <citation type="submission" date="2019-08" db="EMBL/GenBank/DDBJ databases">
        <title>Genomic characterization of a novel candidate phylum (ARYD3) from a high temperature, high salinity tertiary oil reservoir in north central Oklahoma, USA.</title>
        <authorList>
            <person name="Youssef N.H."/>
            <person name="Yadav A."/>
            <person name="Elshahed M.S."/>
        </authorList>
    </citation>
    <scope>NUCLEOTIDE SEQUENCE [LARGE SCALE GENOMIC DNA]</scope>
    <source>
        <strain evidence="2">ARYD3</strain>
    </source>
</reference>
<evidence type="ECO:0000313" key="2">
    <source>
        <dbReference type="EMBL" id="TYB30297.1"/>
    </source>
</evidence>
<name>A0A5D0M9C4_9BACT</name>